<feature type="domain" description="26S proteasome non-ATPase regulatory subunit RPN1 C-terminal" evidence="7">
    <location>
        <begin position="870"/>
        <end position="923"/>
    </location>
</feature>
<dbReference type="Pfam" id="PF01851">
    <property type="entry name" value="PC_rep"/>
    <property type="match status" value="2"/>
</dbReference>
<dbReference type="InterPro" id="IPR040892">
    <property type="entry name" value="RPN1_N"/>
</dbReference>
<keyword evidence="3" id="KW-0647">Proteasome</keyword>
<reference evidence="8 9" key="1">
    <citation type="journal article" date="2018" name="New Phytol.">
        <title>Phylogenomics of Endogonaceae and evolution of mycorrhizas within Mucoromycota.</title>
        <authorList>
            <person name="Chang Y."/>
            <person name="Desiro A."/>
            <person name="Na H."/>
            <person name="Sandor L."/>
            <person name="Lipzen A."/>
            <person name="Clum A."/>
            <person name="Barry K."/>
            <person name="Grigoriev I.V."/>
            <person name="Martin F.M."/>
            <person name="Stajich J.E."/>
            <person name="Smith M.E."/>
            <person name="Bonito G."/>
            <person name="Spatafora J.W."/>
        </authorList>
    </citation>
    <scope>NUCLEOTIDE SEQUENCE [LARGE SCALE GENOMIC DNA]</scope>
    <source>
        <strain evidence="8 9">AD002</strain>
    </source>
</reference>
<evidence type="ECO:0000256" key="2">
    <source>
        <dbReference type="ARBA" id="ARBA00022737"/>
    </source>
</evidence>
<comment type="caution">
    <text evidence="8">The sequence shown here is derived from an EMBL/GenBank/DDBJ whole genome shotgun (WGS) entry which is preliminary data.</text>
</comment>
<accession>A0A433QW79</accession>
<comment type="similarity">
    <text evidence="1">Belongs to the proteasome subunit S2 family.</text>
</comment>
<feature type="non-terminal residue" evidence="8">
    <location>
        <position position="1"/>
    </location>
</feature>
<evidence type="ECO:0000256" key="3">
    <source>
        <dbReference type="ARBA" id="ARBA00022942"/>
    </source>
</evidence>
<dbReference type="SUPFAM" id="SSF48371">
    <property type="entry name" value="ARM repeat"/>
    <property type="match status" value="1"/>
</dbReference>
<dbReference type="Pfam" id="PF17781">
    <property type="entry name" value="RPN1_RPN2_N"/>
    <property type="match status" value="1"/>
</dbReference>
<dbReference type="GO" id="GO:0008540">
    <property type="term" value="C:proteasome regulatory particle, base subcomplex"/>
    <property type="evidence" value="ECO:0007669"/>
    <property type="project" value="TreeGrafter"/>
</dbReference>
<sequence length="929" mass="103016">RVTSSLLARHVRKRPLVEHLNPPLPHNHLILLAINTIMVKETEDSAANVPPNDSDQKKKDPNQADTKVIKQNGDKDKKDESEELSEEDQQLKSELEMLVDRLKESNTDLHRPALESLRTLIRTSTSSMTSVPKPLKFLRPHYSGLIEVYESWMETEDKHFLADILSVLGMTYSEEGKRDSLKYRLVGSAEEAGSWGHEYVRHLSSEIGLEYNKRAEEDESTGDLMRLALEIVPFFLKHNAEADAVDLLLELEAIDQLPQFVDKDTYARVCLYMVSCVNLLVPPDDAAFLRTAHTIYRQQIKFPEALTLAIRLGDRDLIKEDFDACEDRTMKKQLAFILARQSIQVESDDPDVLSCLNNLQLSEHFISLARELDVLEPKTPEDIYKSHLENIRPGFASAAGDSARQNLASTFVNAFVNAGFGSDKLMTPKEDSDSWIYKNKEHGMMSATASHGVILLWDVEAGLTQLDKYLYLTENYIKAGGLLAIGITNSGVRNESDPALAVLQEYIDDKNVSIRTASILGLGLAYAGSARQEISELLLPVVSDAGLSMEISSLAALALGMVFVGSCDGDITSTILQTMMEREEVHLKDTWSRFMGLGLALLYLGKQDASEATLETLKAIEHPLGKQTETLVEILSYAGTGNVLKVQKMLHICNDHLDKDKEDDLHQAFAVLGVALIAMGEDIGAEMSLRTYNHLMHYGEPVIRRAVPLALGLLCASNPVLSVLDTLSKYSHDNDPEVAVNAIFAMGLVGAGTNNARLAQMLRQLASYYNKEPNSLFMVRIAQGLLHMGKGTMTINPFHTDRQLLSPVAVAGLLASTIAFTDAKSFILGKSHYLLYTLVTAMYPRFLITLDEDLKSLPVTVRVGQAVDVVGQAGRPKTITGFQTHSTPVLLAHSERAELATEEYIALSHVLEGFVLLRKNPDYMEEDKD</sequence>
<evidence type="ECO:0000259" key="7">
    <source>
        <dbReference type="Pfam" id="PF18051"/>
    </source>
</evidence>
<evidence type="ECO:0000256" key="5">
    <source>
        <dbReference type="SAM" id="MobiDB-lite"/>
    </source>
</evidence>
<feature type="domain" description="RPN1 N-terminal" evidence="6">
    <location>
        <begin position="95"/>
        <end position="389"/>
    </location>
</feature>
<dbReference type="GO" id="GO:0034515">
    <property type="term" value="C:proteasome storage granule"/>
    <property type="evidence" value="ECO:0007669"/>
    <property type="project" value="TreeGrafter"/>
</dbReference>
<dbReference type="AlphaFoldDB" id="A0A433QW79"/>
<evidence type="ECO:0000259" key="6">
    <source>
        <dbReference type="Pfam" id="PF17781"/>
    </source>
</evidence>
<protein>
    <submittedName>
        <fullName evidence="8">Armadillo-type protein</fullName>
    </submittedName>
</protein>
<name>A0A433QW79_9FUNG</name>
<comment type="function">
    <text evidence="4">Acts as a regulatory subunit of the 26 proteasome which is involved in the ATP-dependent degradation of ubiquitinated proteins.</text>
</comment>
<evidence type="ECO:0000313" key="9">
    <source>
        <dbReference type="Proteomes" id="UP000274822"/>
    </source>
</evidence>
<dbReference type="InterPro" id="IPR016643">
    <property type="entry name" value="26S_Psome_Rpn1"/>
</dbReference>
<keyword evidence="2" id="KW-0677">Repeat</keyword>
<feature type="region of interest" description="Disordered" evidence="5">
    <location>
        <begin position="44"/>
        <end position="90"/>
    </location>
</feature>
<evidence type="ECO:0000256" key="4">
    <source>
        <dbReference type="ARBA" id="ARBA00057191"/>
    </source>
</evidence>
<dbReference type="FunFam" id="1.25.10.10:FF:000026">
    <property type="entry name" value="26S proteasome non-ATPase regulatory subunit 2"/>
    <property type="match status" value="1"/>
</dbReference>
<dbReference type="PANTHER" id="PTHR10943:SF1">
    <property type="entry name" value="26S PROTEASOME NON-ATPASE REGULATORY SUBUNIT 2"/>
    <property type="match status" value="1"/>
</dbReference>
<dbReference type="InterPro" id="IPR011989">
    <property type="entry name" value="ARM-like"/>
</dbReference>
<dbReference type="PIRSF" id="PIRSF015965">
    <property type="entry name" value="26S_Psome_Rpn1"/>
    <property type="match status" value="1"/>
</dbReference>
<gene>
    <name evidence="8" type="ORF">BC938DRAFT_482680</name>
</gene>
<dbReference type="EMBL" id="RBNJ01000771">
    <property type="protein sequence ID" value="RUS34049.1"/>
    <property type="molecule type" value="Genomic_DNA"/>
</dbReference>
<dbReference type="PANTHER" id="PTHR10943">
    <property type="entry name" value="26S PROTEASOME NON-ATPASE REGULATORY SUBUNIT"/>
    <property type="match status" value="1"/>
</dbReference>
<dbReference type="Pfam" id="PF18051">
    <property type="entry name" value="RPN1_C"/>
    <property type="match status" value="1"/>
</dbReference>
<evidence type="ECO:0000256" key="1">
    <source>
        <dbReference type="ARBA" id="ARBA00005460"/>
    </source>
</evidence>
<proteinExistence type="inferred from homology"/>
<dbReference type="Proteomes" id="UP000274822">
    <property type="component" value="Unassembled WGS sequence"/>
</dbReference>
<dbReference type="GO" id="GO:0042176">
    <property type="term" value="P:regulation of protein catabolic process"/>
    <property type="evidence" value="ECO:0007669"/>
    <property type="project" value="InterPro"/>
</dbReference>
<dbReference type="Gene3D" id="1.25.10.10">
    <property type="entry name" value="Leucine-rich Repeat Variant"/>
    <property type="match status" value="1"/>
</dbReference>
<evidence type="ECO:0000313" key="8">
    <source>
        <dbReference type="EMBL" id="RUS34049.1"/>
    </source>
</evidence>
<dbReference type="InterPro" id="IPR002015">
    <property type="entry name" value="Proteasome/cyclosome_rpt"/>
</dbReference>
<keyword evidence="9" id="KW-1185">Reference proteome</keyword>
<dbReference type="GO" id="GO:0005634">
    <property type="term" value="C:nucleus"/>
    <property type="evidence" value="ECO:0007669"/>
    <property type="project" value="TreeGrafter"/>
</dbReference>
<dbReference type="InterPro" id="IPR041433">
    <property type="entry name" value="RPN1_C"/>
</dbReference>
<organism evidence="8 9">
    <name type="scientific">Jimgerdemannia flammicorona</name>
    <dbReference type="NCBI Taxonomy" id="994334"/>
    <lineage>
        <taxon>Eukaryota</taxon>
        <taxon>Fungi</taxon>
        <taxon>Fungi incertae sedis</taxon>
        <taxon>Mucoromycota</taxon>
        <taxon>Mucoromycotina</taxon>
        <taxon>Endogonomycetes</taxon>
        <taxon>Endogonales</taxon>
        <taxon>Endogonaceae</taxon>
        <taxon>Jimgerdemannia</taxon>
    </lineage>
</organism>
<dbReference type="InterPro" id="IPR016024">
    <property type="entry name" value="ARM-type_fold"/>
</dbReference>
<dbReference type="GO" id="GO:0030234">
    <property type="term" value="F:enzyme regulator activity"/>
    <property type="evidence" value="ECO:0007669"/>
    <property type="project" value="InterPro"/>
</dbReference>
<dbReference type="GO" id="GO:0043161">
    <property type="term" value="P:proteasome-mediated ubiquitin-dependent protein catabolic process"/>
    <property type="evidence" value="ECO:0007669"/>
    <property type="project" value="TreeGrafter"/>
</dbReference>